<feature type="chain" id="PRO_5019405581" description="Phosphate-selective porin O and P" evidence="2">
    <location>
        <begin position="23"/>
        <end position="465"/>
    </location>
</feature>
<evidence type="ECO:0000256" key="2">
    <source>
        <dbReference type="SAM" id="SignalP"/>
    </source>
</evidence>
<evidence type="ECO:0008006" key="4">
    <source>
        <dbReference type="Google" id="ProtNLM"/>
    </source>
</evidence>
<feature type="signal peptide" evidence="2">
    <location>
        <begin position="1"/>
        <end position="22"/>
    </location>
</feature>
<dbReference type="SUPFAM" id="SSF56935">
    <property type="entry name" value="Porins"/>
    <property type="match status" value="1"/>
</dbReference>
<dbReference type="EMBL" id="CAADFN010000055">
    <property type="protein sequence ID" value="VFK19247.1"/>
    <property type="molecule type" value="Genomic_DNA"/>
</dbReference>
<feature type="coiled-coil region" evidence="1">
    <location>
        <begin position="37"/>
        <end position="71"/>
    </location>
</feature>
<keyword evidence="1" id="KW-0175">Coiled coil</keyword>
<name>A0A450WQC7_9GAMM</name>
<proteinExistence type="predicted"/>
<dbReference type="InterPro" id="IPR023614">
    <property type="entry name" value="Porin_dom_sf"/>
</dbReference>
<evidence type="ECO:0000256" key="1">
    <source>
        <dbReference type="SAM" id="Coils"/>
    </source>
</evidence>
<evidence type="ECO:0000313" key="3">
    <source>
        <dbReference type="EMBL" id="VFK19247.1"/>
    </source>
</evidence>
<protein>
    <recommendedName>
        <fullName evidence="4">Phosphate-selective porin O and P</fullName>
    </recommendedName>
</protein>
<keyword evidence="2" id="KW-0732">Signal</keyword>
<accession>A0A450WQC7</accession>
<reference evidence="3" key="1">
    <citation type="submission" date="2019-02" db="EMBL/GenBank/DDBJ databases">
        <authorList>
            <person name="Gruber-Vodicka R. H."/>
            <person name="Seah K. B. B."/>
        </authorList>
    </citation>
    <scope>NUCLEOTIDE SEQUENCE</scope>
    <source>
        <strain evidence="3">BECK_BY7</strain>
    </source>
</reference>
<sequence>MHTKTILSTLLTGLLAASPVLASDDVELLRQQLDMLRKEYGQRIALLENRLQQAEEKVQEANAKTQALAASAQAPVVRGPVTRSTASAGNVFNPDISLILDGRYADFGNGPDAYELPGFALGGEAGLGGKGFAVGHTELTASANIDDKFYGQATLAVHEHDGETKVELEEAFIQTLGLGHGFTIKGGRFFSGLGYLNEQHEHAWDFADAPLIYRGLFGNQLRDDGLQVTYVAPTDTFVQLGAEVLSGSRFPAGGEHGDAGAWTAFANIGGDIGVEHSWLLGLSHWQADDVEGRTSGGHSHDGAAETPSFTGQSEIDALDFVYKWAPNGNPKNRNFKFQAEYLLRREEGTVTMTGSSPLESTRYDGRQEGWYAQAAYQFLPQWRTGIRYDWLDSDNTGSDGDVLAEAGLDNEGHNPERYSAMLEWLPSEFSRIRLQYNRDESYEDADNQVIVQYTHSLGSHGAHQF</sequence>
<dbReference type="AlphaFoldDB" id="A0A450WQC7"/>
<organism evidence="3">
    <name type="scientific">Candidatus Kentrum sp. LFY</name>
    <dbReference type="NCBI Taxonomy" id="2126342"/>
    <lineage>
        <taxon>Bacteria</taxon>
        <taxon>Pseudomonadati</taxon>
        <taxon>Pseudomonadota</taxon>
        <taxon>Gammaproteobacteria</taxon>
        <taxon>Candidatus Kentrum</taxon>
    </lineage>
</organism>
<dbReference type="Gene3D" id="2.40.160.10">
    <property type="entry name" value="Porin"/>
    <property type="match status" value="1"/>
</dbReference>
<gene>
    <name evidence="3" type="ORF">BECKLFY1418C_GA0070996_105523</name>
</gene>